<keyword evidence="5 6" id="KW-0472">Membrane</keyword>
<keyword evidence="6" id="KW-1133">Transmembrane helix</keyword>
<dbReference type="PANTHER" id="PTHR10774:SF190">
    <property type="entry name" value="C2 CALCIUM_LIPID-BINDING ENDONUCLEASE_EXONUCLEASE_PHOSPHATASE-RELATED"/>
    <property type="match status" value="1"/>
</dbReference>
<keyword evidence="2" id="KW-0813">Transport</keyword>
<dbReference type="GO" id="GO:0006869">
    <property type="term" value="P:lipid transport"/>
    <property type="evidence" value="ECO:0007669"/>
    <property type="project" value="UniProtKB-KW"/>
</dbReference>
<evidence type="ECO:0000256" key="1">
    <source>
        <dbReference type="ARBA" id="ARBA00004370"/>
    </source>
</evidence>
<dbReference type="PROSITE" id="PS51847">
    <property type="entry name" value="SMP"/>
    <property type="match status" value="1"/>
</dbReference>
<dbReference type="PANTHER" id="PTHR10774">
    <property type="entry name" value="EXTENDED SYNAPTOTAGMIN-RELATED"/>
    <property type="match status" value="1"/>
</dbReference>
<sequence length="458" mass="49962">MDRLHETSGARNVLTMRAIPSLSRAALSLPPLQRQPPLLPQLGRLAPFAAPAPDTLHAAARLPAPAMASPSGGGVFTLFITFILGGLFFSTALATVGALYTFGHDNVLRFATLFRVLVARVWRLFVAGLAATRTALLGETETPWKDAWAVLRKGFADARRAAVEGVEAIKLEANLYFAVIGPPGLVLLQYALDKLAPLGFAGMLEESLRQACNDVRDARVRRISLKRFVPGNKAPRLLTARIYDMGPHALAFDVDCTWNSNIQADFEVVSKVGAKWPVKLRNLKFSGPIRLIVEPLLEKPPGYGALLLSLPAPPKVAMDIRLAAGLELTKVPFLRTELEKAIQNACAEQLLWPRRIVLPGALNVASSRSPPPVLSRAQLEALASDDTMLRAERALGNSLAPGLKEYRDTAYKTSHQPNFSIPFFLGEGAPHDEPPHEEAAPLPWWEQPGLFLRTAFNR</sequence>
<evidence type="ECO:0000256" key="4">
    <source>
        <dbReference type="ARBA" id="ARBA00023121"/>
    </source>
</evidence>
<gene>
    <name evidence="8" type="ORF">AB1Y20_016145</name>
</gene>
<dbReference type="InterPro" id="IPR031468">
    <property type="entry name" value="SMP_LBD"/>
</dbReference>
<evidence type="ECO:0000256" key="2">
    <source>
        <dbReference type="ARBA" id="ARBA00022448"/>
    </source>
</evidence>
<keyword evidence="4" id="KW-0446">Lipid-binding</keyword>
<accession>A0AB34K0I8</accession>
<dbReference type="GO" id="GO:0005783">
    <property type="term" value="C:endoplasmic reticulum"/>
    <property type="evidence" value="ECO:0007669"/>
    <property type="project" value="TreeGrafter"/>
</dbReference>
<keyword evidence="3" id="KW-0445">Lipid transport</keyword>
<dbReference type="Proteomes" id="UP001515480">
    <property type="component" value="Unassembled WGS sequence"/>
</dbReference>
<name>A0AB34K0I8_PRYPA</name>
<evidence type="ECO:0000313" key="9">
    <source>
        <dbReference type="Proteomes" id="UP001515480"/>
    </source>
</evidence>
<evidence type="ECO:0000256" key="5">
    <source>
        <dbReference type="ARBA" id="ARBA00023136"/>
    </source>
</evidence>
<organism evidence="8 9">
    <name type="scientific">Prymnesium parvum</name>
    <name type="common">Toxic golden alga</name>
    <dbReference type="NCBI Taxonomy" id="97485"/>
    <lineage>
        <taxon>Eukaryota</taxon>
        <taxon>Haptista</taxon>
        <taxon>Haptophyta</taxon>
        <taxon>Prymnesiophyceae</taxon>
        <taxon>Prymnesiales</taxon>
        <taxon>Prymnesiaceae</taxon>
        <taxon>Prymnesium</taxon>
    </lineage>
</organism>
<comment type="caution">
    <text evidence="8">The sequence shown here is derived from an EMBL/GenBank/DDBJ whole genome shotgun (WGS) entry which is preliminary data.</text>
</comment>
<evidence type="ECO:0000259" key="7">
    <source>
        <dbReference type="PROSITE" id="PS51847"/>
    </source>
</evidence>
<proteinExistence type="predicted"/>
<dbReference type="InterPro" id="IPR045050">
    <property type="entry name" value="Synaptotagmin_plant"/>
</dbReference>
<dbReference type="GO" id="GO:0008289">
    <property type="term" value="F:lipid binding"/>
    <property type="evidence" value="ECO:0007669"/>
    <property type="project" value="UniProtKB-KW"/>
</dbReference>
<comment type="subcellular location">
    <subcellularLocation>
        <location evidence="1">Membrane</location>
    </subcellularLocation>
</comment>
<protein>
    <recommendedName>
        <fullName evidence="7">SMP-LTD domain-containing protein</fullName>
    </recommendedName>
</protein>
<dbReference type="CDD" id="cd21669">
    <property type="entry name" value="SMP_SF"/>
    <property type="match status" value="1"/>
</dbReference>
<keyword evidence="6" id="KW-0812">Transmembrane</keyword>
<feature type="transmembrane region" description="Helical" evidence="6">
    <location>
        <begin position="75"/>
        <end position="100"/>
    </location>
</feature>
<dbReference type="GO" id="GO:0016020">
    <property type="term" value="C:membrane"/>
    <property type="evidence" value="ECO:0007669"/>
    <property type="project" value="UniProtKB-SubCell"/>
</dbReference>
<dbReference type="AlphaFoldDB" id="A0AB34K0I8"/>
<evidence type="ECO:0000256" key="3">
    <source>
        <dbReference type="ARBA" id="ARBA00023055"/>
    </source>
</evidence>
<keyword evidence="9" id="KW-1185">Reference proteome</keyword>
<feature type="domain" description="SMP-LTD" evidence="7">
    <location>
        <begin position="169"/>
        <end position="361"/>
    </location>
</feature>
<evidence type="ECO:0000313" key="8">
    <source>
        <dbReference type="EMBL" id="KAL1527480.1"/>
    </source>
</evidence>
<evidence type="ECO:0000256" key="6">
    <source>
        <dbReference type="SAM" id="Phobius"/>
    </source>
</evidence>
<dbReference type="EMBL" id="JBGBPQ010000003">
    <property type="protein sequence ID" value="KAL1527480.1"/>
    <property type="molecule type" value="Genomic_DNA"/>
</dbReference>
<reference evidence="8 9" key="1">
    <citation type="journal article" date="2024" name="Science">
        <title>Giant polyketide synthase enzymes in the biosynthesis of giant marine polyether toxins.</title>
        <authorList>
            <person name="Fallon T.R."/>
            <person name="Shende V.V."/>
            <person name="Wierzbicki I.H."/>
            <person name="Pendleton A.L."/>
            <person name="Watervoot N.F."/>
            <person name="Auber R.P."/>
            <person name="Gonzalez D.J."/>
            <person name="Wisecaver J.H."/>
            <person name="Moore B.S."/>
        </authorList>
    </citation>
    <scope>NUCLEOTIDE SEQUENCE [LARGE SCALE GENOMIC DNA]</scope>
    <source>
        <strain evidence="8 9">12B1</strain>
    </source>
</reference>